<dbReference type="Gene3D" id="2.60.40.2310">
    <property type="match status" value="1"/>
</dbReference>
<dbReference type="Proteomes" id="UP001058974">
    <property type="component" value="Chromosome 3"/>
</dbReference>
<dbReference type="FunFam" id="3.30.70.80:FF:000003">
    <property type="entry name" value="Subtilisin-like protease SBT1.9"/>
    <property type="match status" value="1"/>
</dbReference>
<evidence type="ECO:0000256" key="12">
    <source>
        <dbReference type="PROSITE-ProRule" id="PRU01240"/>
    </source>
</evidence>
<dbReference type="Pfam" id="PF17766">
    <property type="entry name" value="fn3_6"/>
    <property type="match status" value="1"/>
</dbReference>
<dbReference type="OrthoDB" id="206201at2759"/>
<dbReference type="InterPro" id="IPR036852">
    <property type="entry name" value="Peptidase_S8/S53_dom_sf"/>
</dbReference>
<keyword evidence="8 12" id="KW-0378">Hydrolase</keyword>
<dbReference type="InterPro" id="IPR037045">
    <property type="entry name" value="S8pro/Inhibitor_I9_sf"/>
</dbReference>
<dbReference type="InterPro" id="IPR045051">
    <property type="entry name" value="SBT"/>
</dbReference>
<feature type="domain" description="Peptidase S8/S53" evidence="13">
    <location>
        <begin position="144"/>
        <end position="588"/>
    </location>
</feature>
<accession>A0A9D4Y1F6</accession>
<evidence type="ECO:0000256" key="10">
    <source>
        <dbReference type="ARBA" id="ARBA00023180"/>
    </source>
</evidence>
<feature type="domain" description="Subtilisin-like protease fibronectin type-III" evidence="15">
    <location>
        <begin position="664"/>
        <end position="765"/>
    </location>
</feature>
<feature type="active site" description="Charge relay system" evidence="11 12">
    <location>
        <position position="153"/>
    </location>
</feature>
<evidence type="ECO:0000256" key="4">
    <source>
        <dbReference type="ARBA" id="ARBA00022523"/>
    </source>
</evidence>
<dbReference type="AlphaFoldDB" id="A0A9D4Y1F6"/>
<dbReference type="InterPro" id="IPR015500">
    <property type="entry name" value="Peptidase_S8_subtilisin-rel"/>
</dbReference>
<proteinExistence type="inferred from homology"/>
<evidence type="ECO:0000256" key="7">
    <source>
        <dbReference type="ARBA" id="ARBA00022729"/>
    </source>
</evidence>
<dbReference type="InterPro" id="IPR023828">
    <property type="entry name" value="Peptidase_S8_Ser-AS"/>
</dbReference>
<keyword evidence="6 12" id="KW-0645">Protease</keyword>
<evidence type="ECO:0000256" key="5">
    <source>
        <dbReference type="ARBA" id="ARBA00022525"/>
    </source>
</evidence>
<feature type="active site" description="Charge relay system" evidence="11 12">
    <location>
        <position position="225"/>
    </location>
</feature>
<dbReference type="InterPro" id="IPR034197">
    <property type="entry name" value="Peptidases_S8_3"/>
</dbReference>
<keyword evidence="7" id="KW-0732">Signal</keyword>
<dbReference type="PROSITE" id="PS51892">
    <property type="entry name" value="SUBTILASE"/>
    <property type="match status" value="1"/>
</dbReference>
<keyword evidence="9 12" id="KW-0720">Serine protease</keyword>
<evidence type="ECO:0000256" key="11">
    <source>
        <dbReference type="PIRSR" id="PIRSR615500-1"/>
    </source>
</evidence>
<dbReference type="InterPro" id="IPR041469">
    <property type="entry name" value="Subtilisin-like_FN3"/>
</dbReference>
<evidence type="ECO:0000256" key="8">
    <source>
        <dbReference type="ARBA" id="ARBA00022801"/>
    </source>
</evidence>
<dbReference type="InterPro" id="IPR010259">
    <property type="entry name" value="S8pro/Inhibitor_I9"/>
</dbReference>
<feature type="domain" description="Inhibitor I9" evidence="14">
    <location>
        <begin position="28"/>
        <end position="120"/>
    </location>
</feature>
<dbReference type="CDD" id="cd02120">
    <property type="entry name" value="PA_subtilisin_like"/>
    <property type="match status" value="1"/>
</dbReference>
<keyword evidence="10" id="KW-0325">Glycoprotein</keyword>
<protein>
    <recommendedName>
        <fullName evidence="18">Subtilisin-like protease</fullName>
    </recommendedName>
</protein>
<dbReference type="PRINTS" id="PR00723">
    <property type="entry name" value="SUBTILISIN"/>
</dbReference>
<dbReference type="Gene3D" id="3.50.30.30">
    <property type="match status" value="1"/>
</dbReference>
<dbReference type="InterPro" id="IPR000209">
    <property type="entry name" value="Peptidase_S8/S53_dom"/>
</dbReference>
<dbReference type="GO" id="GO:0009610">
    <property type="term" value="P:response to symbiotic fungus"/>
    <property type="evidence" value="ECO:0007669"/>
    <property type="project" value="UniProtKB-ARBA"/>
</dbReference>
<dbReference type="PROSITE" id="PS00138">
    <property type="entry name" value="SUBTILASE_SER"/>
    <property type="match status" value="1"/>
</dbReference>
<dbReference type="EMBL" id="JAMSHJ010000003">
    <property type="protein sequence ID" value="KAI5428506.1"/>
    <property type="molecule type" value="Genomic_DNA"/>
</dbReference>
<dbReference type="GO" id="GO:0048046">
    <property type="term" value="C:apoplast"/>
    <property type="evidence" value="ECO:0007669"/>
    <property type="project" value="UniProtKB-SubCell"/>
</dbReference>
<dbReference type="SUPFAM" id="SSF52743">
    <property type="entry name" value="Subtilisin-like"/>
    <property type="match status" value="1"/>
</dbReference>
<dbReference type="Pfam" id="PF00082">
    <property type="entry name" value="Peptidase_S8"/>
    <property type="match status" value="1"/>
</dbReference>
<sequence length="771" mass="84398">MELNFVSSFLLIAPWFLLTFLSYAETSTYIIHMNKSIFPQVFTSHHDWFKSTIHSIKSKTLVLDDHDHDQQLPKQSQKKLVYAYDNAMYGFSAVLSSNELENLNNMDGFVSVYQDRTATLDTTHTFEFLSLDSPSGLWHASNFGEDIIVGVIDSGVWPESQSFQDDGMTEKIPSKWKGACEGGQEFNASMCNFKLIGARYFNKGVIASNPDVTTIMNSARDSVGHGTHTSSTVAGNYVNEASYFGYAKGVARGIAPKARLAIYKVNWEEGLLASDVLAGMDQAIVDGVDVISISMGFDDVPLYEDPIAIASFAAMEKGIVVSSSAGNLGPYLGTLHNGIPWLITVAAGTIDRTFGTLVLGNGQNIIGWTLFASNATLVENLPLVYNKTLSSCNSVRLLSRVNKQVVILCDDKSMSNSKSVSQQINVVAETGVLGAVFVSDNPDLIDPRHLYSPIIVIKPKDAKSVINYAKRHENPTASIKFQQTYVGIKPAPVAAHYTSRGPSLSFPWILKPDIMAPGSRVLAAYVPNKPSARIGTNVFLSSDYNFMTGTSMACPHASGVAALLKSAHPQWSAAAIRSALVTTANPMDNTQNPIRDSAYPSQHASPLAIGAGEIDPNRAMNPGLIYDATPQDYVNFLCGLKFTKNQILTITRSSSYDCENPSLDLNYPSFIDFYSSKTRSKIRKFKRTVTNVGDGAATYRAKVTHPKGCLVTVSPDILNFSYKNEKQSYYIVIKYVMYKKENVSFGDLVWIEDGEAYTVRSPILVASSEMI</sequence>
<evidence type="ECO:0000259" key="15">
    <source>
        <dbReference type="Pfam" id="PF17766"/>
    </source>
</evidence>
<evidence type="ECO:0000256" key="6">
    <source>
        <dbReference type="ARBA" id="ARBA00022670"/>
    </source>
</evidence>
<evidence type="ECO:0008006" key="18">
    <source>
        <dbReference type="Google" id="ProtNLM"/>
    </source>
</evidence>
<dbReference type="GO" id="GO:0004252">
    <property type="term" value="F:serine-type endopeptidase activity"/>
    <property type="evidence" value="ECO:0007669"/>
    <property type="project" value="UniProtKB-UniRule"/>
</dbReference>
<keyword evidence="17" id="KW-1185">Reference proteome</keyword>
<comment type="similarity">
    <text evidence="3 12">Belongs to the peptidase S8 family.</text>
</comment>
<evidence type="ECO:0000259" key="14">
    <source>
        <dbReference type="Pfam" id="PF05922"/>
    </source>
</evidence>
<dbReference type="FunFam" id="3.40.50.200:FF:000006">
    <property type="entry name" value="Subtilisin-like protease SBT1.5"/>
    <property type="match status" value="1"/>
</dbReference>
<evidence type="ECO:0000256" key="1">
    <source>
        <dbReference type="ARBA" id="ARBA00002076"/>
    </source>
</evidence>
<feature type="active site" description="Charge relay system" evidence="11 12">
    <location>
        <position position="551"/>
    </location>
</feature>
<dbReference type="PANTHER" id="PTHR10795">
    <property type="entry name" value="PROPROTEIN CONVERTASE SUBTILISIN/KEXIN"/>
    <property type="match status" value="1"/>
</dbReference>
<evidence type="ECO:0000256" key="2">
    <source>
        <dbReference type="ARBA" id="ARBA00004271"/>
    </source>
</evidence>
<organism evidence="16 17">
    <name type="scientific">Pisum sativum</name>
    <name type="common">Garden pea</name>
    <name type="synonym">Lathyrus oleraceus</name>
    <dbReference type="NCBI Taxonomy" id="3888"/>
    <lineage>
        <taxon>Eukaryota</taxon>
        <taxon>Viridiplantae</taxon>
        <taxon>Streptophyta</taxon>
        <taxon>Embryophyta</taxon>
        <taxon>Tracheophyta</taxon>
        <taxon>Spermatophyta</taxon>
        <taxon>Magnoliopsida</taxon>
        <taxon>eudicotyledons</taxon>
        <taxon>Gunneridae</taxon>
        <taxon>Pentapetalae</taxon>
        <taxon>rosids</taxon>
        <taxon>fabids</taxon>
        <taxon>Fabales</taxon>
        <taxon>Fabaceae</taxon>
        <taxon>Papilionoideae</taxon>
        <taxon>50 kb inversion clade</taxon>
        <taxon>NPAAA clade</taxon>
        <taxon>Hologalegina</taxon>
        <taxon>IRL clade</taxon>
        <taxon>Fabeae</taxon>
        <taxon>Lathyrus</taxon>
    </lineage>
</organism>
<dbReference type="Gene3D" id="3.40.50.200">
    <property type="entry name" value="Peptidase S8/S53 domain"/>
    <property type="match status" value="1"/>
</dbReference>
<dbReference type="GO" id="GO:0006508">
    <property type="term" value="P:proteolysis"/>
    <property type="evidence" value="ECO:0007669"/>
    <property type="project" value="UniProtKB-KW"/>
</dbReference>
<keyword evidence="5" id="KW-0964">Secreted</keyword>
<dbReference type="Gene3D" id="3.30.70.80">
    <property type="entry name" value="Peptidase S8 propeptide/proteinase inhibitor I9"/>
    <property type="match status" value="1"/>
</dbReference>
<name>A0A9D4Y1F6_PEA</name>
<gene>
    <name evidence="16" type="ORF">KIW84_033475</name>
</gene>
<reference evidence="16 17" key="1">
    <citation type="journal article" date="2022" name="Nat. Genet.">
        <title>Improved pea reference genome and pan-genome highlight genomic features and evolutionary characteristics.</title>
        <authorList>
            <person name="Yang T."/>
            <person name="Liu R."/>
            <person name="Luo Y."/>
            <person name="Hu S."/>
            <person name="Wang D."/>
            <person name="Wang C."/>
            <person name="Pandey M.K."/>
            <person name="Ge S."/>
            <person name="Xu Q."/>
            <person name="Li N."/>
            <person name="Li G."/>
            <person name="Huang Y."/>
            <person name="Saxena R.K."/>
            <person name="Ji Y."/>
            <person name="Li M."/>
            <person name="Yan X."/>
            <person name="He Y."/>
            <person name="Liu Y."/>
            <person name="Wang X."/>
            <person name="Xiang C."/>
            <person name="Varshney R.K."/>
            <person name="Ding H."/>
            <person name="Gao S."/>
            <person name="Zong X."/>
        </authorList>
    </citation>
    <scope>NUCLEOTIDE SEQUENCE [LARGE SCALE GENOMIC DNA]</scope>
    <source>
        <strain evidence="16 17">cv. Zhongwan 6</strain>
    </source>
</reference>
<dbReference type="CDD" id="cd04852">
    <property type="entry name" value="Peptidases_S8_3"/>
    <property type="match status" value="1"/>
</dbReference>
<comment type="caution">
    <text evidence="16">The sequence shown here is derived from an EMBL/GenBank/DDBJ whole genome shotgun (WGS) entry which is preliminary data.</text>
</comment>
<dbReference type="GO" id="GO:0009609">
    <property type="term" value="P:response to symbiotic bacterium"/>
    <property type="evidence" value="ECO:0007669"/>
    <property type="project" value="UniProtKB-ARBA"/>
</dbReference>
<dbReference type="Gramene" id="Psat03G0347500-T1">
    <property type="protein sequence ID" value="KAI5428506.1"/>
    <property type="gene ID" value="KIW84_033475"/>
</dbReference>
<evidence type="ECO:0000313" key="17">
    <source>
        <dbReference type="Proteomes" id="UP001058974"/>
    </source>
</evidence>
<comment type="function">
    <text evidence="1">Required for arbuscular mycorrhiza (AM) development during AM symbiosis with AM fungi (e.g. Glomeromycota intraradices).</text>
</comment>
<comment type="subcellular location">
    <subcellularLocation>
        <location evidence="2">Secreted</location>
        <location evidence="2">Extracellular space</location>
        <location evidence="2">Apoplast</location>
    </subcellularLocation>
</comment>
<evidence type="ECO:0000259" key="13">
    <source>
        <dbReference type="Pfam" id="PF00082"/>
    </source>
</evidence>
<evidence type="ECO:0000256" key="3">
    <source>
        <dbReference type="ARBA" id="ARBA00011073"/>
    </source>
</evidence>
<dbReference type="Pfam" id="PF05922">
    <property type="entry name" value="Inhibitor_I9"/>
    <property type="match status" value="1"/>
</dbReference>
<evidence type="ECO:0000256" key="9">
    <source>
        <dbReference type="ARBA" id="ARBA00022825"/>
    </source>
</evidence>
<keyword evidence="4" id="KW-0052">Apoplast</keyword>
<evidence type="ECO:0000313" key="16">
    <source>
        <dbReference type="EMBL" id="KAI5428506.1"/>
    </source>
</evidence>